<dbReference type="EMBL" id="KP795574">
    <property type="protein sequence ID" value="AKN38321.1"/>
    <property type="molecule type" value="Genomic_DNA"/>
</dbReference>
<reference evidence="1" key="1">
    <citation type="journal article" date="2015" name="MBio">
        <title>Eco-Evolutionary Dynamics of Episomes among Ecologically Cohesive Bacterial Populations.</title>
        <authorList>
            <person name="Xue H."/>
            <person name="Cordero O.X."/>
            <person name="Camas F.M."/>
            <person name="Trimble W."/>
            <person name="Meyer F."/>
            <person name="Guglielmini J."/>
            <person name="Rocha E.P."/>
            <person name="Polz M.F."/>
        </authorList>
    </citation>
    <scope>NUCLEOTIDE SEQUENCE</scope>
    <source>
        <strain evidence="1">FF_268</strain>
        <strain evidence="2">FF_59</strain>
    </source>
</reference>
<proteinExistence type="predicted"/>
<dbReference type="EMBL" id="KP795471">
    <property type="protein sequence ID" value="AKN36170.1"/>
    <property type="molecule type" value="Genomic_DNA"/>
</dbReference>
<sequence length="37" mass="4231">MLSPELLLFRQVECEIKGFVLSGVYLTPQYLASQFPL</sequence>
<dbReference type="EMBL" id="KP795565">
    <property type="protein sequence ID" value="AKN38130.1"/>
    <property type="molecule type" value="Genomic_DNA"/>
</dbReference>
<evidence type="ECO:0000313" key="2">
    <source>
        <dbReference type="EMBL" id="AKN39124.1"/>
    </source>
</evidence>
<name>A0A0H3ZJU7_9VIBR</name>
<accession>A0A0H3ZJU7</accession>
<evidence type="ECO:0000313" key="1">
    <source>
        <dbReference type="EMBL" id="AKN36170.1"/>
    </source>
</evidence>
<dbReference type="EMBL" id="KP795636">
    <property type="protein sequence ID" value="AKN39124.1"/>
    <property type="molecule type" value="Genomic_DNA"/>
</dbReference>
<protein>
    <submittedName>
        <fullName evidence="1">Uncharacterized protein</fullName>
    </submittedName>
</protein>
<dbReference type="AlphaFoldDB" id="A0A0H3ZJU7"/>
<organism evidence="1">
    <name type="scientific">Vibrio tasmaniensis</name>
    <dbReference type="NCBI Taxonomy" id="212663"/>
    <lineage>
        <taxon>Bacteria</taxon>
        <taxon>Pseudomonadati</taxon>
        <taxon>Pseudomonadota</taxon>
        <taxon>Gammaproteobacteria</taxon>
        <taxon>Vibrionales</taxon>
        <taxon>Vibrionaceae</taxon>
        <taxon>Vibrio</taxon>
    </lineage>
</organism>